<name>A0A0K2UHR0_LEPSM</name>
<protein>
    <submittedName>
        <fullName evidence="1">Uncharacterized protein</fullName>
    </submittedName>
</protein>
<reference evidence="1" key="1">
    <citation type="submission" date="2014-05" db="EMBL/GenBank/DDBJ databases">
        <authorList>
            <person name="Chronopoulou M."/>
        </authorList>
    </citation>
    <scope>NUCLEOTIDE SEQUENCE</scope>
    <source>
        <tissue evidence="1">Whole organism</tissue>
    </source>
</reference>
<evidence type="ECO:0000313" key="1">
    <source>
        <dbReference type="EMBL" id="CDW37615.1"/>
    </source>
</evidence>
<dbReference type="EMBL" id="HACA01020255">
    <property type="protein sequence ID" value="CDW37616.1"/>
    <property type="molecule type" value="Transcribed_RNA"/>
</dbReference>
<dbReference type="EMBL" id="HACA01020254">
    <property type="protein sequence ID" value="CDW37615.1"/>
    <property type="molecule type" value="Transcribed_RNA"/>
</dbReference>
<organism evidence="1">
    <name type="scientific">Lepeophtheirus salmonis</name>
    <name type="common">Salmon louse</name>
    <name type="synonym">Caligus salmonis</name>
    <dbReference type="NCBI Taxonomy" id="72036"/>
    <lineage>
        <taxon>Eukaryota</taxon>
        <taxon>Metazoa</taxon>
        <taxon>Ecdysozoa</taxon>
        <taxon>Arthropoda</taxon>
        <taxon>Crustacea</taxon>
        <taxon>Multicrustacea</taxon>
        <taxon>Hexanauplia</taxon>
        <taxon>Copepoda</taxon>
        <taxon>Siphonostomatoida</taxon>
        <taxon>Caligidae</taxon>
        <taxon>Lepeophtheirus</taxon>
    </lineage>
</organism>
<accession>A0A0K2UHR0</accession>
<sequence length="70" mass="8129">MNSLANDVYVGANTIKKAIKHNMELVLFFFFHKDPLSPSNIWHKSQEAREAQENPHGDQGKWVNCEIKFE</sequence>
<dbReference type="AlphaFoldDB" id="A0A0K2UHR0"/>
<proteinExistence type="predicted"/>